<feature type="region of interest" description="Disordered" evidence="5">
    <location>
        <begin position="269"/>
        <end position="289"/>
    </location>
</feature>
<feature type="non-terminal residue" evidence="7">
    <location>
        <position position="1"/>
    </location>
</feature>
<dbReference type="PANTHER" id="PTHR23507:SF1">
    <property type="entry name" value="FI18259P1-RELATED"/>
    <property type="match status" value="1"/>
</dbReference>
<dbReference type="InterPro" id="IPR036259">
    <property type="entry name" value="MFS_trans_sf"/>
</dbReference>
<evidence type="ECO:0000313" key="8">
    <source>
        <dbReference type="Proteomes" id="UP000639643"/>
    </source>
</evidence>
<name>A0A8H6MJ71_9PEZI</name>
<feature type="region of interest" description="Disordered" evidence="5">
    <location>
        <begin position="1"/>
        <end position="28"/>
    </location>
</feature>
<feature type="transmembrane region" description="Helical" evidence="6">
    <location>
        <begin position="212"/>
        <end position="236"/>
    </location>
</feature>
<gene>
    <name evidence="7" type="ORF">CMUS01_16271</name>
</gene>
<evidence type="ECO:0000256" key="3">
    <source>
        <dbReference type="ARBA" id="ARBA00022989"/>
    </source>
</evidence>
<feature type="transmembrane region" description="Helical" evidence="6">
    <location>
        <begin position="108"/>
        <end position="128"/>
    </location>
</feature>
<keyword evidence="2 6" id="KW-0812">Transmembrane</keyword>
<dbReference type="EMBL" id="WIGM01001724">
    <property type="protein sequence ID" value="KAF6790376.1"/>
    <property type="molecule type" value="Genomic_DNA"/>
</dbReference>
<dbReference type="OrthoDB" id="194139at2759"/>
<sequence length="461" mass="49675">MSRETSPLLAHPPEPEPETPAASPPATAGVAATRHPKFLRAIIVIFSICFVSEIGTSLIGTADTRLFEMAVCRDYYRERDPSVIGEPPLSYVDEGLCKAKEIQTRLAYLRATRGLVMTLPGIFLTLPYGHLSDKIGRKVVFFLTLLGQVLDMLATAAICRICICFFSSFTARGSREKKRPTLTIIGGGNRVLIACLNSVIVDVAPPSTFTTVFYAFGAGGLLIEAAIMPVGAWLLLQDLWLPLKAAVTFIILPVVMVAALPETYVPKKKPLRDEDSDGEGENTSPSRPKERFSLPAMIKQAISKYRKAIEGFKGPANGARVCLVLLFMSSFTARETQIFPQYASKVLDWPIANAGYVISVKRFVSLLLYASLAVLSRLVGRRGEGASLRLNKRVVVLSFATMGVGALMLGLSRDVVTLVIASVFDSAGYGVSLSLHGILAAFADPASTGELFAGAALVELL</sequence>
<dbReference type="GO" id="GO:0016020">
    <property type="term" value="C:membrane"/>
    <property type="evidence" value="ECO:0007669"/>
    <property type="project" value="UniProtKB-SubCell"/>
</dbReference>
<feature type="transmembrane region" description="Helical" evidence="6">
    <location>
        <begin position="394"/>
        <end position="412"/>
    </location>
</feature>
<evidence type="ECO:0000256" key="1">
    <source>
        <dbReference type="ARBA" id="ARBA00004141"/>
    </source>
</evidence>
<evidence type="ECO:0000256" key="2">
    <source>
        <dbReference type="ARBA" id="ARBA00022692"/>
    </source>
</evidence>
<keyword evidence="8" id="KW-1185">Reference proteome</keyword>
<feature type="transmembrane region" description="Helical" evidence="6">
    <location>
        <begin position="38"/>
        <end position="59"/>
    </location>
</feature>
<dbReference type="InterPro" id="IPR011701">
    <property type="entry name" value="MFS"/>
</dbReference>
<proteinExistence type="predicted"/>
<dbReference type="Pfam" id="PF07690">
    <property type="entry name" value="MFS_1"/>
    <property type="match status" value="1"/>
</dbReference>
<dbReference type="AlphaFoldDB" id="A0A8H6MJ71"/>
<feature type="transmembrane region" description="Helical" evidence="6">
    <location>
        <begin position="181"/>
        <end position="200"/>
    </location>
</feature>
<reference evidence="7" key="1">
    <citation type="journal article" date="2020" name="Phytopathology">
        <title>Genome Sequence Resources of Colletotrichum truncatum, C. plurivorum, C. musicola, and C. sojae: Four Species Pathogenic to Soybean (Glycine max).</title>
        <authorList>
            <person name="Rogerio F."/>
            <person name="Boufleur T.R."/>
            <person name="Ciampi-Guillardi M."/>
            <person name="Sukno S.A."/>
            <person name="Thon M.R."/>
            <person name="Massola Junior N.S."/>
            <person name="Baroncelli R."/>
        </authorList>
    </citation>
    <scope>NUCLEOTIDE SEQUENCE</scope>
    <source>
        <strain evidence="7">LFN0074</strain>
    </source>
</reference>
<dbReference type="GO" id="GO:0022857">
    <property type="term" value="F:transmembrane transporter activity"/>
    <property type="evidence" value="ECO:0007669"/>
    <property type="project" value="InterPro"/>
</dbReference>
<evidence type="ECO:0000256" key="5">
    <source>
        <dbReference type="SAM" id="MobiDB-lite"/>
    </source>
</evidence>
<evidence type="ECO:0000256" key="6">
    <source>
        <dbReference type="SAM" id="Phobius"/>
    </source>
</evidence>
<protein>
    <submittedName>
        <fullName evidence="7">Major facilitator superfamily transporter</fullName>
    </submittedName>
</protein>
<dbReference type="SUPFAM" id="SSF103473">
    <property type="entry name" value="MFS general substrate transporter"/>
    <property type="match status" value="1"/>
</dbReference>
<dbReference type="Proteomes" id="UP000639643">
    <property type="component" value="Unassembled WGS sequence"/>
</dbReference>
<feature type="transmembrane region" description="Helical" evidence="6">
    <location>
        <begin position="354"/>
        <end position="374"/>
    </location>
</feature>
<feature type="transmembrane region" description="Helical" evidence="6">
    <location>
        <begin position="243"/>
        <end position="261"/>
    </location>
</feature>
<organism evidence="7 8">
    <name type="scientific">Colletotrichum musicola</name>
    <dbReference type="NCBI Taxonomy" id="2175873"/>
    <lineage>
        <taxon>Eukaryota</taxon>
        <taxon>Fungi</taxon>
        <taxon>Dikarya</taxon>
        <taxon>Ascomycota</taxon>
        <taxon>Pezizomycotina</taxon>
        <taxon>Sordariomycetes</taxon>
        <taxon>Hypocreomycetidae</taxon>
        <taxon>Glomerellales</taxon>
        <taxon>Glomerellaceae</taxon>
        <taxon>Colletotrichum</taxon>
        <taxon>Colletotrichum orchidearum species complex</taxon>
    </lineage>
</organism>
<feature type="transmembrane region" description="Helical" evidence="6">
    <location>
        <begin position="140"/>
        <end position="169"/>
    </location>
</feature>
<dbReference type="Gene3D" id="1.20.1250.20">
    <property type="entry name" value="MFS general substrate transporter like domains"/>
    <property type="match status" value="1"/>
</dbReference>
<evidence type="ECO:0000256" key="4">
    <source>
        <dbReference type="ARBA" id="ARBA00023136"/>
    </source>
</evidence>
<dbReference type="PANTHER" id="PTHR23507">
    <property type="entry name" value="ZGC:174356"/>
    <property type="match status" value="1"/>
</dbReference>
<comment type="caution">
    <text evidence="7">The sequence shown here is derived from an EMBL/GenBank/DDBJ whole genome shotgun (WGS) entry which is preliminary data.</text>
</comment>
<keyword evidence="4 6" id="KW-0472">Membrane</keyword>
<comment type="subcellular location">
    <subcellularLocation>
        <location evidence="1">Membrane</location>
        <topology evidence="1">Multi-pass membrane protein</topology>
    </subcellularLocation>
</comment>
<keyword evidence="3 6" id="KW-1133">Transmembrane helix</keyword>
<accession>A0A8H6MJ71</accession>
<evidence type="ECO:0000313" key="7">
    <source>
        <dbReference type="EMBL" id="KAF6790376.1"/>
    </source>
</evidence>
<feature type="compositionally biased region" description="Low complexity" evidence="5">
    <location>
        <begin position="19"/>
        <end position="28"/>
    </location>
</feature>